<keyword evidence="2" id="KW-1185">Reference proteome</keyword>
<reference evidence="1 2" key="1">
    <citation type="submission" date="2021-03" db="EMBL/GenBank/DDBJ databases">
        <title>Sequencing the genomes of 1000 actinobacteria strains.</title>
        <authorList>
            <person name="Klenk H.-P."/>
        </authorList>
    </citation>
    <scope>NUCLEOTIDE SEQUENCE [LARGE SCALE GENOMIC DNA]</scope>
    <source>
        <strain evidence="1 2">DSM 46670</strain>
    </source>
</reference>
<sequence length="112" mass="12484">MTSTTTDATAAKTATARPTDVDLTSLKPVWDALLAARAEEARAAQVAKNMRAIIEDWLGDNEYGTLDGRRVVSYKSSERIILSEKLVRERHPDVARECEDIIPIRSFRVLTP</sequence>
<dbReference type="Proteomes" id="UP001519332">
    <property type="component" value="Unassembled WGS sequence"/>
</dbReference>
<comment type="caution">
    <text evidence="1">The sequence shown here is derived from an EMBL/GenBank/DDBJ whole genome shotgun (WGS) entry which is preliminary data.</text>
</comment>
<dbReference type="EMBL" id="JAGINW010000001">
    <property type="protein sequence ID" value="MBP2320461.1"/>
    <property type="molecule type" value="Genomic_DNA"/>
</dbReference>
<dbReference type="RefSeq" id="WP_209634638.1">
    <property type="nucleotide sequence ID" value="NZ_JAGINW010000001.1"/>
</dbReference>
<protein>
    <submittedName>
        <fullName evidence="1">Uncharacterized protein</fullName>
    </submittedName>
</protein>
<organism evidence="1 2">
    <name type="scientific">Kibdelosporangium banguiense</name>
    <dbReference type="NCBI Taxonomy" id="1365924"/>
    <lineage>
        <taxon>Bacteria</taxon>
        <taxon>Bacillati</taxon>
        <taxon>Actinomycetota</taxon>
        <taxon>Actinomycetes</taxon>
        <taxon>Pseudonocardiales</taxon>
        <taxon>Pseudonocardiaceae</taxon>
        <taxon>Kibdelosporangium</taxon>
    </lineage>
</organism>
<accession>A0ABS4T7Q5</accession>
<proteinExistence type="predicted"/>
<gene>
    <name evidence="1" type="ORF">JOF56_000846</name>
</gene>
<evidence type="ECO:0000313" key="2">
    <source>
        <dbReference type="Proteomes" id="UP001519332"/>
    </source>
</evidence>
<evidence type="ECO:0000313" key="1">
    <source>
        <dbReference type="EMBL" id="MBP2320461.1"/>
    </source>
</evidence>
<name>A0ABS4T7Q5_9PSEU</name>